<keyword evidence="1" id="KW-0479">Metal-binding</keyword>
<organism evidence="6 7">
    <name type="scientific">Symbiodinium microadriaticum</name>
    <name type="common">Dinoflagellate</name>
    <name type="synonym">Zooxanthella microadriatica</name>
    <dbReference type="NCBI Taxonomy" id="2951"/>
    <lineage>
        <taxon>Eukaryota</taxon>
        <taxon>Sar</taxon>
        <taxon>Alveolata</taxon>
        <taxon>Dinophyceae</taxon>
        <taxon>Suessiales</taxon>
        <taxon>Symbiodiniaceae</taxon>
        <taxon>Symbiodinium</taxon>
    </lineage>
</organism>
<proteinExistence type="predicted"/>
<accession>A0A1Q9DUS5</accession>
<evidence type="ECO:0000256" key="3">
    <source>
        <dbReference type="ARBA" id="ARBA00022833"/>
    </source>
</evidence>
<evidence type="ECO:0000256" key="1">
    <source>
        <dbReference type="ARBA" id="ARBA00022723"/>
    </source>
</evidence>
<sequence length="1356" mass="146081">METPGPFHRMAAVGASIGVEGLAKDKKKRHYAVKSLKDVVKKTRFQSLAIVARSGKYLPVGLTFGPVNGPDDFNFVVDRAYAPGKGRRLRYTKEWIAYVDDLTVRTGRVVDGKFYTDSAADQAIREACAKRSSQAAPQSPESAMEALGFKPKPPPHDAARTLEALAPAAANLAASLSALSVREFGFRGSFERGGYLSIDSLKAAFEDVWSEAFRLDRRAKKTRMDYSRPGFLRALQGHSSDCGHELSYMAAPLDEPAVADLQRSHGKYMEGIVAQSASRRRGSNTVVQCDLEVLRRAGVRLFQGADGVLLADAVPPEAIFRILGADNKRGAYTEVLAEIGTDRMLHLVRDFRAEGGPVAPGEGAGADEADTEESSSDSDLPDTTAPAAAKAEERAGAADAARPERSAASDDVDMGDVMSEAAASDPSLTIGELVDKTSEKLRYMAGYMEGAARMVRAESLESSRAGAEHRRVLEHAEKLLRRSEEFLEQQDVEAGAAASGAPLSGSAALDQAEAKDEPMADASKEERSTSEELVPDDPESLYYRAHKSASRVPRQFKAASHVALPPGIMAAMTEEAPDMPDEESDGTFVCPDCDVRPDSVVRWHLHRAACHNVPLSKAIFPPPSAMDSYRQDFRGQWFRLSREGLFSRSQRRIGPELLATSGKMSSCLCFEEESEPEADPATTSGGGSRVPRGTEMRDDPDEQEEQVRRLRELWLERVRVRGAYLGHTGPRAEARAARNQPIVFNHRQFYRWGSWICYFCGGVNPPESDDCFYQPAGGPFEGARCGSKRATGQWCPDDNIQPWSAPEDWRRTWSAERLRDYEDSISDEACRDDDHIAEVFTSRMQEIAERKAAKAERKHEAMAAIKASLTLGGWLCPGCDRWNLSFRDLCYKCNGKRTAAGVLSRGIPDPRRHDGDRAESDSDDSVGLHVQREEQEQLEAMMRPFLRSTRTKRGSGSKKRGHPSGGTPSRGGGKGKKGKGRAGAAAWLGVGVVAATCRGTGLVRGPALSSLPPRPVGRAAPHRFAAFGRSRSDFVAGTARAATSYTWALARRVLNRLAHICTGNISAWAGVAAALAAPVLFSVQKGSVGVVDDTLAAVAQQSADLIHEVGTEAARTVQVAGRALSVITLILCAAATWFVARAVLNRLIHALKGNTLPAVLVELVGGEATFAVEGKRSRAMHKVWIRLDSRQSACGCRAYLQEGTCGHCDAAVQAAVQMGLVRPEQAAAAPEGRHLAELSSRVIAKGLAALPDRECFSGLAAKSRELSCLSGLLKLGGSSPGAPAGTTVALSVPAPAAAIAAQGPRRNKASRADSTSRGGQEIAYLAGDAYIAGRPQRFCVSRFCWACGSFLRGDRP</sequence>
<feature type="region of interest" description="Disordered" evidence="4">
    <location>
        <begin position="491"/>
        <end position="538"/>
    </location>
</feature>
<evidence type="ECO:0000313" key="6">
    <source>
        <dbReference type="EMBL" id="OLP98916.1"/>
    </source>
</evidence>
<keyword evidence="2" id="KW-0863">Zinc-finger</keyword>
<comment type="caution">
    <text evidence="6">The sequence shown here is derived from an EMBL/GenBank/DDBJ whole genome shotgun (WGS) entry which is preliminary data.</text>
</comment>
<evidence type="ECO:0000259" key="5">
    <source>
        <dbReference type="PROSITE" id="PS01358"/>
    </source>
</evidence>
<gene>
    <name evidence="6" type="ORF">AK812_SmicGene18609</name>
</gene>
<feature type="compositionally biased region" description="Basic and acidic residues" evidence="4">
    <location>
        <begin position="908"/>
        <end position="920"/>
    </location>
</feature>
<keyword evidence="7" id="KW-1185">Reference proteome</keyword>
<dbReference type="GO" id="GO:0008270">
    <property type="term" value="F:zinc ion binding"/>
    <property type="evidence" value="ECO:0007669"/>
    <property type="project" value="UniProtKB-KW"/>
</dbReference>
<evidence type="ECO:0000313" key="7">
    <source>
        <dbReference type="Proteomes" id="UP000186817"/>
    </source>
</evidence>
<feature type="compositionally biased region" description="Basic and acidic residues" evidence="4">
    <location>
        <begin position="390"/>
        <end position="408"/>
    </location>
</feature>
<feature type="compositionally biased region" description="Basic and acidic residues" evidence="4">
    <location>
        <begin position="512"/>
        <end position="530"/>
    </location>
</feature>
<keyword evidence="3" id="KW-0862">Zinc</keyword>
<feature type="region of interest" description="Disordered" evidence="4">
    <location>
        <begin position="673"/>
        <end position="705"/>
    </location>
</feature>
<feature type="domain" description="RanBP2-type" evidence="5">
    <location>
        <begin position="874"/>
        <end position="893"/>
    </location>
</feature>
<protein>
    <recommendedName>
        <fullName evidence="5">RanBP2-type domain-containing protein</fullName>
    </recommendedName>
</protein>
<feature type="region of interest" description="Disordered" evidence="4">
    <location>
        <begin position="354"/>
        <end position="414"/>
    </location>
</feature>
<feature type="compositionally biased region" description="Low complexity" evidence="4">
    <location>
        <begin position="494"/>
        <end position="509"/>
    </location>
</feature>
<dbReference type="InterPro" id="IPR001876">
    <property type="entry name" value="Znf_RanBP2"/>
</dbReference>
<feature type="compositionally biased region" description="Acidic residues" evidence="4">
    <location>
        <begin position="365"/>
        <end position="380"/>
    </location>
</feature>
<dbReference type="PROSITE" id="PS01358">
    <property type="entry name" value="ZF_RANBP2_1"/>
    <property type="match status" value="1"/>
</dbReference>
<dbReference type="EMBL" id="LSRX01000381">
    <property type="protein sequence ID" value="OLP98916.1"/>
    <property type="molecule type" value="Genomic_DNA"/>
</dbReference>
<name>A0A1Q9DUS5_SYMMI</name>
<dbReference type="OrthoDB" id="10570532at2759"/>
<evidence type="ECO:0000256" key="2">
    <source>
        <dbReference type="ARBA" id="ARBA00022771"/>
    </source>
</evidence>
<feature type="region of interest" description="Disordered" evidence="4">
    <location>
        <begin position="902"/>
        <end position="980"/>
    </location>
</feature>
<feature type="compositionally biased region" description="Basic residues" evidence="4">
    <location>
        <begin position="949"/>
        <end position="962"/>
    </location>
</feature>
<evidence type="ECO:0000256" key="4">
    <source>
        <dbReference type="SAM" id="MobiDB-lite"/>
    </source>
</evidence>
<dbReference type="Proteomes" id="UP000186817">
    <property type="component" value="Unassembled WGS sequence"/>
</dbReference>
<reference evidence="6 7" key="1">
    <citation type="submission" date="2016-02" db="EMBL/GenBank/DDBJ databases">
        <title>Genome analysis of coral dinoflagellate symbionts highlights evolutionary adaptations to a symbiotic lifestyle.</title>
        <authorList>
            <person name="Aranda M."/>
            <person name="Li Y."/>
            <person name="Liew Y.J."/>
            <person name="Baumgarten S."/>
            <person name="Simakov O."/>
            <person name="Wilson M."/>
            <person name="Piel J."/>
            <person name="Ashoor H."/>
            <person name="Bougouffa S."/>
            <person name="Bajic V.B."/>
            <person name="Ryu T."/>
            <person name="Ravasi T."/>
            <person name="Bayer T."/>
            <person name="Micklem G."/>
            <person name="Kim H."/>
            <person name="Bhak J."/>
            <person name="Lajeunesse T.C."/>
            <person name="Voolstra C.R."/>
        </authorList>
    </citation>
    <scope>NUCLEOTIDE SEQUENCE [LARGE SCALE GENOMIC DNA]</scope>
    <source>
        <strain evidence="6 7">CCMP2467</strain>
    </source>
</reference>